<keyword evidence="2" id="KW-1185">Reference proteome</keyword>
<name>A0AAW9RZZ9_9BACT</name>
<dbReference type="EMBL" id="JBDKWZ010000002">
    <property type="protein sequence ID" value="MEN7547133.1"/>
    <property type="molecule type" value="Genomic_DNA"/>
</dbReference>
<dbReference type="AlphaFoldDB" id="A0AAW9RZZ9"/>
<dbReference type="GO" id="GO:0004177">
    <property type="term" value="F:aminopeptidase activity"/>
    <property type="evidence" value="ECO:0007669"/>
    <property type="project" value="TreeGrafter"/>
</dbReference>
<dbReference type="Gene3D" id="3.40.390.10">
    <property type="entry name" value="Collagenase (Catalytic Domain)"/>
    <property type="match status" value="1"/>
</dbReference>
<dbReference type="Proteomes" id="UP001403385">
    <property type="component" value="Unassembled WGS sequence"/>
</dbReference>
<dbReference type="PANTHER" id="PTHR30164">
    <property type="entry name" value="MTFA PEPTIDASE"/>
    <property type="match status" value="1"/>
</dbReference>
<dbReference type="GO" id="GO:0005829">
    <property type="term" value="C:cytosol"/>
    <property type="evidence" value="ECO:0007669"/>
    <property type="project" value="TreeGrafter"/>
</dbReference>
<dbReference type="Pfam" id="PF06167">
    <property type="entry name" value="Peptidase_M90"/>
    <property type="match status" value="1"/>
</dbReference>
<dbReference type="InterPro" id="IPR010384">
    <property type="entry name" value="MtfA_fam"/>
</dbReference>
<evidence type="ECO:0000313" key="2">
    <source>
        <dbReference type="Proteomes" id="UP001403385"/>
    </source>
</evidence>
<comment type="caution">
    <text evidence="1">The sequence shown here is derived from an EMBL/GenBank/DDBJ whole genome shotgun (WGS) entry which is preliminary data.</text>
</comment>
<protein>
    <submittedName>
        <fullName evidence="1">M90 family metallopeptidase</fullName>
    </submittedName>
</protein>
<dbReference type="InterPro" id="IPR042252">
    <property type="entry name" value="MtfA_N"/>
</dbReference>
<organism evidence="1 2">
    <name type="scientific">Rapidithrix thailandica</name>
    <dbReference type="NCBI Taxonomy" id="413964"/>
    <lineage>
        <taxon>Bacteria</taxon>
        <taxon>Pseudomonadati</taxon>
        <taxon>Bacteroidota</taxon>
        <taxon>Cytophagia</taxon>
        <taxon>Cytophagales</taxon>
        <taxon>Flammeovirgaceae</taxon>
        <taxon>Rapidithrix</taxon>
    </lineage>
</organism>
<dbReference type="SUPFAM" id="SSF55486">
    <property type="entry name" value="Metalloproteases ('zincins'), catalytic domain"/>
    <property type="match status" value="1"/>
</dbReference>
<dbReference type="InterPro" id="IPR036910">
    <property type="entry name" value="HMG_box_dom_sf"/>
</dbReference>
<gene>
    <name evidence="1" type="ORF">AAG747_04395</name>
</gene>
<dbReference type="PANTHER" id="PTHR30164:SF2">
    <property type="entry name" value="PROTEIN MTFA"/>
    <property type="match status" value="1"/>
</dbReference>
<dbReference type="GO" id="GO:0008237">
    <property type="term" value="F:metallopeptidase activity"/>
    <property type="evidence" value="ECO:0007669"/>
    <property type="project" value="InterPro"/>
</dbReference>
<sequence length="269" mass="31152">MTEGLIVLTVAIFLFFCWKWVFASKKETLSVLTPTPEEWKQILQEEVAFYQQLSQKNKKQFENDVMEFLHDVQVVGVDTEVEDLDLMLVASSAVIPMFAFPKWKYRDLKEVLLYSNSFNRNFETDGDERTIAGMVGNGYMRNSLLLSKRSLREGFRNKTSKNNVGIHEFIHLIDREDGSVDGIPEILLQHQYVLPWVEHIRQGITAIVASESDINPYGATNTAEFFSVASEYFFKRPKLFRKKHPELYRLMKLAFQQNPAVQTHQSKSA</sequence>
<dbReference type="RefSeq" id="WP_346819919.1">
    <property type="nucleotide sequence ID" value="NZ_JBDKWZ010000002.1"/>
</dbReference>
<dbReference type="SUPFAM" id="SSF47095">
    <property type="entry name" value="HMG-box"/>
    <property type="match status" value="1"/>
</dbReference>
<dbReference type="Gene3D" id="1.10.472.150">
    <property type="entry name" value="Glucose-regulated metallo-peptidase M90, N-terminal domain"/>
    <property type="match status" value="1"/>
</dbReference>
<dbReference type="CDD" id="cd20169">
    <property type="entry name" value="Peptidase_M90_mtfA"/>
    <property type="match status" value="1"/>
</dbReference>
<reference evidence="1 2" key="1">
    <citation type="submission" date="2024-04" db="EMBL/GenBank/DDBJ databases">
        <title>Novel genus in family Flammeovirgaceae.</title>
        <authorList>
            <person name="Nguyen T.H."/>
            <person name="Vuong T.Q."/>
            <person name="Le H."/>
            <person name="Kim S.-G."/>
        </authorList>
    </citation>
    <scope>NUCLEOTIDE SEQUENCE [LARGE SCALE GENOMIC DNA]</scope>
    <source>
        <strain evidence="1 2">JCM 23209</strain>
    </source>
</reference>
<proteinExistence type="predicted"/>
<dbReference type="InterPro" id="IPR024079">
    <property type="entry name" value="MetalloPept_cat_dom_sf"/>
</dbReference>
<evidence type="ECO:0000313" key="1">
    <source>
        <dbReference type="EMBL" id="MEN7547133.1"/>
    </source>
</evidence>
<accession>A0AAW9RZZ9</accession>